<feature type="region of interest" description="Disordered" evidence="1">
    <location>
        <begin position="795"/>
        <end position="820"/>
    </location>
</feature>
<sequence length="1320" mass="142783">ALAERESPLVSRDLPNEEALAQALALSTLKPSRQARELPSVSDLPEATLTILLKVLSNVIENPDEPRFRLLKSKTNKALSQKLFPHQDAVAFLCACGFEESNEGVHLPDGADLKLVDEALNSVRTALEPAGKSTTTPPPPPAAKSPTTPRPPHPGTQYSKLKPRTTIMPSTSSSLPRPLLPKSESKPPEQPANYDLVKVPPKVYVLMDVNEAVRPAAASPRKSPAEEVADALQLGAYAAEDQKNERWKDARRGFFAAHGAEFYGGDQVLVHAPNDKQVAARSEASAFTGEGHSIAGPRDEGVVVVPPAIHPLAAAAPSRAGAAPPPTPAAAKTKPSRVSLLKRFDVPENEGRFIPPPLPPTRFQVGERVQCNMRLKDGTNSWFAGIVEAIDVSKSVDGSVPKQYKYQVKLDDRTIGCAFAPEDTEYCIRAEGGTPASPEKPALPPPTPPSTFGSFRFGVGDSVACLMWTDDHRKAWFPGMVTHVGGRTQGRYYVYLVQLDDGRIAYVPTDSDVCCVSKTPKVVVTALGTFSTTHENAVARDALELVQRLLLNVIKQPDEPKYRIVKLANPKLKTLFCLSGGIALMQSLGFEKHANEELELPRIKPIATLTRCHLAVQDALDLLACRAVTTTHAPADSAPEQPMVPARQSTITTEMERLWKAQESANVPMQLKRAKSVRSQLVEDLIRELQPIYSSSSQSEAFAIYCAANAEIQRLKSLPAGYSAADLLQQRLDAPSPTESGIFGTPDAMAVVRKLQVPYNWRKGMTLTFEYKGELIELVAPEGTQPGDVVLLTLPRRTKPGDGGAPPSPIDAPPSPIVSTPNPVSPFNQVQDDGRSLAQALVDRILNQISKASSVRVSPDRDDIDYRDDLEPKRSMSKVAPTEAAAVQKELAEAPATDSVWLGDRPVSWSTFLLPADAAARRLFPLANLSSETNIVDPLSGRSCLAWQPPVTCAGTVEPELLRACELHPLSTKGDGNCLLHAAALGAWGVHDQAGTTNVGVLRSMVFNLLNNEQFVRVLLPRMRAEQIREYAGTPAAISDPSNDDVFREEVQQALGRAGRSGCYLEKLHIFVLAHAMRRPIVVYHYDSDQPQGTFISGMSGIYLPDLWGELGHRDVCSRVPLCLVYTGSTANGQGHFTACVGAEGHALVLPLSDHVHGERLLIRYGPDHVDIRPATLVDTPMAGPTDSWAAHAALHLELTWSAASDSGDLYDEEAKAVAPARVRSFPFAFVSRTPADSRLMLPSVAELRDQFVAEVTRSAVELRIGPDGVAYTKNQLVEFYGDTLEWDQAAPLGSAMPTTAPPPPPDTAPFPQVQSPGDL</sequence>
<feature type="compositionally biased region" description="Pro residues" evidence="1">
    <location>
        <begin position="136"/>
        <end position="154"/>
    </location>
</feature>
<evidence type="ECO:0000313" key="4">
    <source>
        <dbReference type="Proteomes" id="UP000037460"/>
    </source>
</evidence>
<dbReference type="GO" id="GO:0005737">
    <property type="term" value="C:cytoplasm"/>
    <property type="evidence" value="ECO:0007669"/>
    <property type="project" value="TreeGrafter"/>
</dbReference>
<gene>
    <name evidence="3" type="ORF">Ctob_013778</name>
</gene>
<feature type="compositionally biased region" description="Pro residues" evidence="1">
    <location>
        <begin position="1300"/>
        <end position="1309"/>
    </location>
</feature>
<protein>
    <submittedName>
        <fullName evidence="3">Otud7b protein</fullName>
    </submittedName>
</protein>
<feature type="region of interest" description="Disordered" evidence="1">
    <location>
        <begin position="1292"/>
        <end position="1320"/>
    </location>
</feature>
<proteinExistence type="predicted"/>
<dbReference type="PROSITE" id="PS50802">
    <property type="entry name" value="OTU"/>
    <property type="match status" value="1"/>
</dbReference>
<dbReference type="CDD" id="cd22750">
    <property type="entry name" value="OTU_C64"/>
    <property type="match status" value="1"/>
</dbReference>
<dbReference type="InterPro" id="IPR036339">
    <property type="entry name" value="PUB-like_dom_sf"/>
</dbReference>
<dbReference type="SUPFAM" id="SSF143503">
    <property type="entry name" value="PUG domain-like"/>
    <property type="match status" value="2"/>
</dbReference>
<dbReference type="CDD" id="cd09212">
    <property type="entry name" value="PUB"/>
    <property type="match status" value="2"/>
</dbReference>
<organism evidence="3 4">
    <name type="scientific">Chrysochromulina tobinii</name>
    <dbReference type="NCBI Taxonomy" id="1460289"/>
    <lineage>
        <taxon>Eukaryota</taxon>
        <taxon>Haptista</taxon>
        <taxon>Haptophyta</taxon>
        <taxon>Prymnesiophyceae</taxon>
        <taxon>Prymnesiales</taxon>
        <taxon>Chrysochromulinaceae</taxon>
        <taxon>Chrysochromulina</taxon>
    </lineage>
</organism>
<comment type="caution">
    <text evidence="3">The sequence shown here is derived from an EMBL/GenBank/DDBJ whole genome shotgun (WGS) entry which is preliminary data.</text>
</comment>
<feature type="non-terminal residue" evidence="3">
    <location>
        <position position="1320"/>
    </location>
</feature>
<dbReference type="PANTHER" id="PTHR23153">
    <property type="entry name" value="UBX-RELATED"/>
    <property type="match status" value="1"/>
</dbReference>
<evidence type="ECO:0000313" key="3">
    <source>
        <dbReference type="EMBL" id="KOO33186.1"/>
    </source>
</evidence>
<dbReference type="Pfam" id="PF02338">
    <property type="entry name" value="OTU"/>
    <property type="match status" value="1"/>
</dbReference>
<dbReference type="OrthoDB" id="10064699at2759"/>
<feature type="compositionally biased region" description="Low complexity" evidence="1">
    <location>
        <begin position="169"/>
        <end position="182"/>
    </location>
</feature>
<dbReference type="PANTHER" id="PTHR23153:SF38">
    <property type="entry name" value="UBX DOMAIN-CONTAINING PROTEIN 6"/>
    <property type="match status" value="1"/>
</dbReference>
<feature type="domain" description="OTU" evidence="2">
    <location>
        <begin position="967"/>
        <end position="1143"/>
    </location>
</feature>
<feature type="non-terminal residue" evidence="3">
    <location>
        <position position="1"/>
    </location>
</feature>
<dbReference type="SMART" id="SM00580">
    <property type="entry name" value="PUG"/>
    <property type="match status" value="2"/>
</dbReference>
<accession>A0A0M0K2T6</accession>
<name>A0A0M0K2T6_9EUKA</name>
<dbReference type="Gene3D" id="3.90.70.80">
    <property type="match status" value="1"/>
</dbReference>
<dbReference type="InterPro" id="IPR003323">
    <property type="entry name" value="OTU_dom"/>
</dbReference>
<reference evidence="4" key="1">
    <citation type="journal article" date="2015" name="PLoS Genet.">
        <title>Genome Sequence and Transcriptome Analyses of Chrysochromulina tobin: Metabolic Tools for Enhanced Algal Fitness in the Prominent Order Prymnesiales (Haptophyceae).</title>
        <authorList>
            <person name="Hovde B.T."/>
            <person name="Deodato C.R."/>
            <person name="Hunsperger H.M."/>
            <person name="Ryken S.A."/>
            <person name="Yost W."/>
            <person name="Jha R.K."/>
            <person name="Patterson J."/>
            <person name="Monnat R.J. Jr."/>
            <person name="Barlow S.B."/>
            <person name="Starkenburg S.R."/>
            <person name="Cattolico R.A."/>
        </authorList>
    </citation>
    <scope>NUCLEOTIDE SEQUENCE</scope>
    <source>
        <strain evidence="4">CCMP291</strain>
    </source>
</reference>
<feature type="compositionally biased region" description="Pro residues" evidence="1">
    <location>
        <begin position="806"/>
        <end position="816"/>
    </location>
</feature>
<feature type="region of interest" description="Disordered" evidence="1">
    <location>
        <begin position="857"/>
        <end position="881"/>
    </location>
</feature>
<keyword evidence="4" id="KW-1185">Reference proteome</keyword>
<dbReference type="InterPro" id="IPR018997">
    <property type="entry name" value="PUB_domain"/>
</dbReference>
<dbReference type="Pfam" id="PF09409">
    <property type="entry name" value="PUB"/>
    <property type="match status" value="2"/>
</dbReference>
<evidence type="ECO:0000256" key="1">
    <source>
        <dbReference type="SAM" id="MobiDB-lite"/>
    </source>
</evidence>
<evidence type="ECO:0000259" key="2">
    <source>
        <dbReference type="PROSITE" id="PS50802"/>
    </source>
</evidence>
<dbReference type="Gene3D" id="1.20.58.2190">
    <property type="match status" value="2"/>
</dbReference>
<dbReference type="Proteomes" id="UP000037460">
    <property type="component" value="Unassembled WGS sequence"/>
</dbReference>
<dbReference type="EMBL" id="JWZX01001579">
    <property type="protein sequence ID" value="KOO33186.1"/>
    <property type="molecule type" value="Genomic_DNA"/>
</dbReference>
<feature type="region of interest" description="Disordered" evidence="1">
    <location>
        <begin position="127"/>
        <end position="194"/>
    </location>
</feature>